<evidence type="ECO:0000259" key="2">
    <source>
        <dbReference type="PROSITE" id="PS50013"/>
    </source>
</evidence>
<accession>A0ABD0NXQ3</accession>
<comment type="caution">
    <text evidence="3">The sequence shown here is derived from an EMBL/GenBank/DDBJ whole genome shotgun (WGS) entry which is preliminary data.</text>
</comment>
<dbReference type="PROSITE" id="PS50013">
    <property type="entry name" value="CHROMO_2"/>
    <property type="match status" value="1"/>
</dbReference>
<comment type="subcellular location">
    <subcellularLocation>
        <location evidence="1">Nucleus</location>
    </subcellularLocation>
</comment>
<dbReference type="SMART" id="SM00298">
    <property type="entry name" value="CHROMO"/>
    <property type="match status" value="1"/>
</dbReference>
<dbReference type="Proteomes" id="UP001529510">
    <property type="component" value="Unassembled WGS sequence"/>
</dbReference>
<feature type="non-terminal residue" evidence="3">
    <location>
        <position position="198"/>
    </location>
</feature>
<feature type="domain" description="Chromo" evidence="2">
    <location>
        <begin position="109"/>
        <end position="156"/>
    </location>
</feature>
<feature type="non-terminal residue" evidence="3">
    <location>
        <position position="1"/>
    </location>
</feature>
<dbReference type="EMBL" id="JAMKFB020000019">
    <property type="protein sequence ID" value="KAL0166015.1"/>
    <property type="molecule type" value="Genomic_DNA"/>
</dbReference>
<gene>
    <name evidence="3" type="ORF">M9458_037859</name>
</gene>
<keyword evidence="4" id="KW-1185">Reference proteome</keyword>
<dbReference type="Pfam" id="PF00385">
    <property type="entry name" value="Chromo"/>
    <property type="match status" value="1"/>
</dbReference>
<evidence type="ECO:0000256" key="1">
    <source>
        <dbReference type="ARBA" id="ARBA00004123"/>
    </source>
</evidence>
<sequence>RAVQRQKDYADTRRSPTPLYQLGDHIWLSTRDIRLRLPSRKLNPRYIGPFPISRQINDVTYELTLPEHYHIAPTFHVSLLKPFFNPLLPLSTEHAISPSPEVDTNKTIYRVRQILVSRQRVDRLQYLIDWEGYGPEERSWVDRDDILDPTLLTEFHHVHPDCPAPRGGRSSSSLVTGIRRVTSHTHLTNHASLLHTLT</sequence>
<dbReference type="Gene3D" id="2.40.50.40">
    <property type="match status" value="1"/>
</dbReference>
<dbReference type="PANTHER" id="PTHR46148">
    <property type="entry name" value="CHROMO DOMAIN-CONTAINING PROTEIN"/>
    <property type="match status" value="1"/>
</dbReference>
<organism evidence="3 4">
    <name type="scientific">Cirrhinus mrigala</name>
    <name type="common">Mrigala</name>
    <dbReference type="NCBI Taxonomy" id="683832"/>
    <lineage>
        <taxon>Eukaryota</taxon>
        <taxon>Metazoa</taxon>
        <taxon>Chordata</taxon>
        <taxon>Craniata</taxon>
        <taxon>Vertebrata</taxon>
        <taxon>Euteleostomi</taxon>
        <taxon>Actinopterygii</taxon>
        <taxon>Neopterygii</taxon>
        <taxon>Teleostei</taxon>
        <taxon>Ostariophysi</taxon>
        <taxon>Cypriniformes</taxon>
        <taxon>Cyprinidae</taxon>
        <taxon>Labeoninae</taxon>
        <taxon>Labeonini</taxon>
        <taxon>Cirrhinus</taxon>
    </lineage>
</organism>
<name>A0ABD0NXQ3_CIRMR</name>
<proteinExistence type="predicted"/>
<dbReference type="GO" id="GO:0005634">
    <property type="term" value="C:nucleus"/>
    <property type="evidence" value="ECO:0007669"/>
    <property type="project" value="UniProtKB-SubCell"/>
</dbReference>
<evidence type="ECO:0000313" key="4">
    <source>
        <dbReference type="Proteomes" id="UP001529510"/>
    </source>
</evidence>
<dbReference type="Pfam" id="PF24626">
    <property type="entry name" value="SH3_Tf2-1"/>
    <property type="match status" value="1"/>
</dbReference>
<dbReference type="InterPro" id="IPR023780">
    <property type="entry name" value="Chromo_domain"/>
</dbReference>
<dbReference type="InterPro" id="IPR016197">
    <property type="entry name" value="Chromo-like_dom_sf"/>
</dbReference>
<dbReference type="InterPro" id="IPR000953">
    <property type="entry name" value="Chromo/chromo_shadow_dom"/>
</dbReference>
<dbReference type="InterPro" id="IPR056924">
    <property type="entry name" value="SH3_Tf2-1"/>
</dbReference>
<evidence type="ECO:0000313" key="3">
    <source>
        <dbReference type="EMBL" id="KAL0166015.1"/>
    </source>
</evidence>
<dbReference type="AlphaFoldDB" id="A0ABD0NXQ3"/>
<dbReference type="PANTHER" id="PTHR46148:SF52">
    <property type="entry name" value="OS04G0603800 PROTEIN"/>
    <property type="match status" value="1"/>
</dbReference>
<dbReference type="SUPFAM" id="SSF54160">
    <property type="entry name" value="Chromo domain-like"/>
    <property type="match status" value="1"/>
</dbReference>
<protein>
    <recommendedName>
        <fullName evidence="2">Chromo domain-containing protein</fullName>
    </recommendedName>
</protein>
<reference evidence="3 4" key="1">
    <citation type="submission" date="2024-05" db="EMBL/GenBank/DDBJ databases">
        <title>Genome sequencing and assembly of Indian major carp, Cirrhinus mrigala (Hamilton, 1822).</title>
        <authorList>
            <person name="Mohindra V."/>
            <person name="Chowdhury L.M."/>
            <person name="Lal K."/>
            <person name="Jena J.K."/>
        </authorList>
    </citation>
    <scope>NUCLEOTIDE SEQUENCE [LARGE SCALE GENOMIC DNA]</scope>
    <source>
        <strain evidence="3">CM1030</strain>
        <tissue evidence="3">Blood</tissue>
    </source>
</reference>